<keyword evidence="5" id="KW-0333">Golgi apparatus</keyword>
<dbReference type="EMBL" id="JANAVB010040817">
    <property type="protein sequence ID" value="KAJ6797658.1"/>
    <property type="molecule type" value="Genomic_DNA"/>
</dbReference>
<evidence type="ECO:0000256" key="4">
    <source>
        <dbReference type="ARBA" id="ARBA00022968"/>
    </source>
</evidence>
<reference evidence="9" key="2">
    <citation type="submission" date="2023-04" db="EMBL/GenBank/DDBJ databases">
        <authorList>
            <person name="Bruccoleri R.E."/>
            <person name="Oakeley E.J."/>
            <person name="Faust A.-M."/>
            <person name="Dessus-Babus S."/>
            <person name="Altorfer M."/>
            <person name="Burckhardt D."/>
            <person name="Oertli M."/>
            <person name="Naumann U."/>
            <person name="Petersen F."/>
            <person name="Wong J."/>
        </authorList>
    </citation>
    <scope>NUCLEOTIDE SEQUENCE</scope>
    <source>
        <strain evidence="9">GSM-AAB239-AS_SAM_17_03QT</strain>
        <tissue evidence="9">Leaf</tissue>
    </source>
</reference>
<feature type="region of interest" description="Disordered" evidence="6">
    <location>
        <begin position="90"/>
        <end position="146"/>
    </location>
</feature>
<evidence type="ECO:0000259" key="8">
    <source>
        <dbReference type="Pfam" id="PF03016"/>
    </source>
</evidence>
<dbReference type="GO" id="GO:0000139">
    <property type="term" value="C:Golgi membrane"/>
    <property type="evidence" value="ECO:0007669"/>
    <property type="project" value="UniProtKB-SubCell"/>
</dbReference>
<proteinExistence type="inferred from homology"/>
<evidence type="ECO:0000256" key="6">
    <source>
        <dbReference type="SAM" id="MobiDB-lite"/>
    </source>
</evidence>
<dbReference type="Proteomes" id="UP001140949">
    <property type="component" value="Unassembled WGS sequence"/>
</dbReference>
<dbReference type="PANTHER" id="PTHR11062:SF207">
    <property type="entry name" value="OS07G0188700 PROTEIN"/>
    <property type="match status" value="1"/>
</dbReference>
<evidence type="ECO:0000256" key="2">
    <source>
        <dbReference type="ARBA" id="ARBA00010271"/>
    </source>
</evidence>
<gene>
    <name evidence="9" type="ORF">M6B38_215860</name>
</gene>
<keyword evidence="3" id="KW-0808">Transferase</keyword>
<dbReference type="InterPro" id="IPR004263">
    <property type="entry name" value="Exostosin"/>
</dbReference>
<feature type="transmembrane region" description="Helical" evidence="7">
    <location>
        <begin position="12"/>
        <end position="38"/>
    </location>
</feature>
<comment type="subcellular location">
    <subcellularLocation>
        <location evidence="1">Golgi apparatus membrane</location>
        <topology evidence="1">Single-pass type II membrane protein</topology>
    </subcellularLocation>
</comment>
<name>A0AAX6E0R8_IRIPA</name>
<dbReference type="GO" id="GO:0016757">
    <property type="term" value="F:glycosyltransferase activity"/>
    <property type="evidence" value="ECO:0007669"/>
    <property type="project" value="UniProtKB-KW"/>
</dbReference>
<feature type="domain" description="Exostosin GT47" evidence="8">
    <location>
        <begin position="210"/>
        <end position="489"/>
    </location>
</feature>
<feature type="compositionally biased region" description="Low complexity" evidence="6">
    <location>
        <begin position="110"/>
        <end position="121"/>
    </location>
</feature>
<organism evidence="9 10">
    <name type="scientific">Iris pallida</name>
    <name type="common">Sweet iris</name>
    <dbReference type="NCBI Taxonomy" id="29817"/>
    <lineage>
        <taxon>Eukaryota</taxon>
        <taxon>Viridiplantae</taxon>
        <taxon>Streptophyta</taxon>
        <taxon>Embryophyta</taxon>
        <taxon>Tracheophyta</taxon>
        <taxon>Spermatophyta</taxon>
        <taxon>Magnoliopsida</taxon>
        <taxon>Liliopsida</taxon>
        <taxon>Asparagales</taxon>
        <taxon>Iridaceae</taxon>
        <taxon>Iridoideae</taxon>
        <taxon>Irideae</taxon>
        <taxon>Iris</taxon>
    </lineage>
</organism>
<feature type="compositionally biased region" description="Low complexity" evidence="6">
    <location>
        <begin position="63"/>
        <end position="72"/>
    </location>
</feature>
<keyword evidence="10" id="KW-1185">Reference proteome</keyword>
<evidence type="ECO:0000256" key="3">
    <source>
        <dbReference type="ARBA" id="ARBA00022676"/>
    </source>
</evidence>
<keyword evidence="7" id="KW-0812">Transmembrane</keyword>
<accession>A0AAX6E0R8</accession>
<keyword evidence="7" id="KW-1133">Transmembrane helix</keyword>
<keyword evidence="7" id="KW-0472">Membrane</keyword>
<evidence type="ECO:0000313" key="9">
    <source>
        <dbReference type="EMBL" id="KAJ6797658.1"/>
    </source>
</evidence>
<evidence type="ECO:0000256" key="1">
    <source>
        <dbReference type="ARBA" id="ARBA00004323"/>
    </source>
</evidence>
<evidence type="ECO:0000256" key="7">
    <source>
        <dbReference type="SAM" id="Phobius"/>
    </source>
</evidence>
<comment type="caution">
    <text evidence="9">The sequence shown here is derived from an EMBL/GenBank/DDBJ whole genome shotgun (WGS) entry which is preliminary data.</text>
</comment>
<evidence type="ECO:0000313" key="10">
    <source>
        <dbReference type="Proteomes" id="UP001140949"/>
    </source>
</evidence>
<reference evidence="9" key="1">
    <citation type="journal article" date="2023" name="GigaByte">
        <title>Genome assembly of the bearded iris, Iris pallida Lam.</title>
        <authorList>
            <person name="Bruccoleri R.E."/>
            <person name="Oakeley E.J."/>
            <person name="Faust A.M.E."/>
            <person name="Altorfer M."/>
            <person name="Dessus-Babus S."/>
            <person name="Burckhardt D."/>
            <person name="Oertli M."/>
            <person name="Naumann U."/>
            <person name="Petersen F."/>
            <person name="Wong J."/>
        </authorList>
    </citation>
    <scope>NUCLEOTIDE SEQUENCE</scope>
    <source>
        <strain evidence="9">GSM-AAB239-AS_SAM_17_03QT</strain>
    </source>
</reference>
<keyword evidence="3" id="KW-0328">Glycosyltransferase</keyword>
<dbReference type="PANTHER" id="PTHR11062">
    <property type="entry name" value="EXOSTOSIN HEPARAN SULFATE GLYCOSYLTRANSFERASE -RELATED"/>
    <property type="match status" value="1"/>
</dbReference>
<dbReference type="InterPro" id="IPR040911">
    <property type="entry name" value="Exostosin_GT47"/>
</dbReference>
<dbReference type="AlphaFoldDB" id="A0AAX6E0R8"/>
<evidence type="ECO:0000256" key="5">
    <source>
        <dbReference type="ARBA" id="ARBA00023034"/>
    </source>
</evidence>
<keyword evidence="4" id="KW-0735">Signal-anchor</keyword>
<dbReference type="Pfam" id="PF03016">
    <property type="entry name" value="Exostosin_GT47"/>
    <property type="match status" value="1"/>
</dbReference>
<comment type="similarity">
    <text evidence="2">Belongs to the glycosyltransferase 47 family.</text>
</comment>
<sequence>MRSSSSCCWRRWCSCSSSWVVVCVALAPLVLVSLLLFASDSNSTSPWFYSSSDHEGLVVNGTSSSSSSSSSSIPSEDDDHVKYHLDIVVEGQGDDDDDDGKEVGRSNNKSPLLSSSSHVAPSPAPAEPPVGVFFEDSRSGDESVSTPKIVRRRDVKLERLENGLAKARAAIREATRNPTGKSLIEDKDYVPQGPIYRNPHAFHRSYMEMEKLFKVYVYEEGEPPLFHDGPCKSIYSMEGRFIYNMEMDNRLRTRDPDRAHVFFLPFSVVKMVKFIYKDKTFDIGPLKRTIVDYINVVSVKYQFWNRSLGADHFMLSCHDWGPHASAATPYLYSNSIRVLCNANTSEGFNPQKDVTLPEINLQTGLTAGIIGGPSPSRRPFLAFFAGGLHGHIRSVLLQHWKDKDEQIQVHQYLPRGMSYYDMMRKSKYCICPSGYEVASPRIVEAIYLECVPVIISDHYVLPFSDVLNWKAFSVQVAVKDIPNLKDILWSVSPRQYIRMQRRVKTVQRHFVVSSPPQRFDVFHMILHSIWLRRLNIQIRVQDQ</sequence>
<protein>
    <submittedName>
        <fullName evidence="9">Glycosyltransferase</fullName>
    </submittedName>
</protein>
<feature type="region of interest" description="Disordered" evidence="6">
    <location>
        <begin position="59"/>
        <end position="78"/>
    </location>
</feature>